<evidence type="ECO:0000256" key="2">
    <source>
        <dbReference type="SAM" id="SignalP"/>
    </source>
</evidence>
<protein>
    <submittedName>
        <fullName evidence="3">UPF0606 protein</fullName>
    </submittedName>
</protein>
<feature type="chain" id="PRO_5021301735" evidence="2">
    <location>
        <begin position="28"/>
        <end position="331"/>
    </location>
</feature>
<dbReference type="AlphaFoldDB" id="A0A4Z2FK72"/>
<proteinExistence type="predicted"/>
<evidence type="ECO:0000256" key="1">
    <source>
        <dbReference type="SAM" id="MobiDB-lite"/>
    </source>
</evidence>
<reference evidence="3 4" key="1">
    <citation type="submission" date="2019-03" db="EMBL/GenBank/DDBJ databases">
        <title>First draft genome of Liparis tanakae, snailfish: a comprehensive survey of snailfish specific genes.</title>
        <authorList>
            <person name="Kim W."/>
            <person name="Song I."/>
            <person name="Jeong J.-H."/>
            <person name="Kim D."/>
            <person name="Kim S."/>
            <person name="Ryu S."/>
            <person name="Song J.Y."/>
            <person name="Lee S.K."/>
        </authorList>
    </citation>
    <scope>NUCLEOTIDE SEQUENCE [LARGE SCALE GENOMIC DNA]</scope>
    <source>
        <tissue evidence="3">Muscle</tissue>
    </source>
</reference>
<dbReference type="Proteomes" id="UP000314294">
    <property type="component" value="Unassembled WGS sequence"/>
</dbReference>
<evidence type="ECO:0000313" key="4">
    <source>
        <dbReference type="Proteomes" id="UP000314294"/>
    </source>
</evidence>
<gene>
    <name evidence="3" type="ORF">EYF80_049166</name>
</gene>
<sequence>MRLWLLPSLSDLLVTFSLLSPHSFISGTPLPSCSARGEVTPGLWAPRGETGGASSSRLESAAAAAAVGAVGVVVVVGTERGAGGAEDVGRGGTSVDVRDASVDGTEGEVTVVEEGVTLSDKEEKGVEGVELDSEGVAWAGIDSSHRPFLQQGDSRKSNRQEETLSTTTTATGLQTHAQFRYTTTRGMQTTNSTGRLSARAWRGDVGQVVGLSSRMNGYPAGVRSAPGQNGGIGWNHYHGDNFSTRAEPEKDAFLDAPDYTSSSVFQKPRGGAREPPAPPGHLDPPGGGYLSAPPPLDTSPPTHSSASLIKAIREELLRLSQKQAAVPSYHS</sequence>
<feature type="region of interest" description="Disordered" evidence="1">
    <location>
        <begin position="260"/>
        <end position="308"/>
    </location>
</feature>
<keyword evidence="4" id="KW-1185">Reference proteome</keyword>
<dbReference type="OrthoDB" id="10064192at2759"/>
<comment type="caution">
    <text evidence="3">The sequence shown here is derived from an EMBL/GenBank/DDBJ whole genome shotgun (WGS) entry which is preliminary data.</text>
</comment>
<feature type="signal peptide" evidence="2">
    <location>
        <begin position="1"/>
        <end position="27"/>
    </location>
</feature>
<feature type="compositionally biased region" description="Basic and acidic residues" evidence="1">
    <location>
        <begin position="153"/>
        <end position="162"/>
    </location>
</feature>
<dbReference type="PANTHER" id="PTHR21590">
    <property type="entry name" value="SEA DOMAIN-CONTAINING PROTEIN"/>
    <property type="match status" value="1"/>
</dbReference>
<organism evidence="3 4">
    <name type="scientific">Liparis tanakae</name>
    <name type="common">Tanaka's snailfish</name>
    <dbReference type="NCBI Taxonomy" id="230148"/>
    <lineage>
        <taxon>Eukaryota</taxon>
        <taxon>Metazoa</taxon>
        <taxon>Chordata</taxon>
        <taxon>Craniata</taxon>
        <taxon>Vertebrata</taxon>
        <taxon>Euteleostomi</taxon>
        <taxon>Actinopterygii</taxon>
        <taxon>Neopterygii</taxon>
        <taxon>Teleostei</taxon>
        <taxon>Neoteleostei</taxon>
        <taxon>Acanthomorphata</taxon>
        <taxon>Eupercaria</taxon>
        <taxon>Perciformes</taxon>
        <taxon>Cottioidei</taxon>
        <taxon>Cottales</taxon>
        <taxon>Liparidae</taxon>
        <taxon>Liparis</taxon>
    </lineage>
</organism>
<dbReference type="EMBL" id="SRLO01001169">
    <property type="protein sequence ID" value="TNN40672.1"/>
    <property type="molecule type" value="Genomic_DNA"/>
</dbReference>
<name>A0A4Z2FK72_9TELE</name>
<feature type="compositionally biased region" description="Low complexity" evidence="1">
    <location>
        <begin position="163"/>
        <end position="172"/>
    </location>
</feature>
<accession>A0A4Z2FK72</accession>
<dbReference type="PANTHER" id="PTHR21590:SF4">
    <property type="entry name" value="UPF0606 PROTEIN KIAA1549"/>
    <property type="match status" value="1"/>
</dbReference>
<feature type="region of interest" description="Disordered" evidence="1">
    <location>
        <begin position="142"/>
        <end position="172"/>
    </location>
</feature>
<keyword evidence="2" id="KW-0732">Signal</keyword>
<evidence type="ECO:0000313" key="3">
    <source>
        <dbReference type="EMBL" id="TNN40672.1"/>
    </source>
</evidence>